<dbReference type="Gene3D" id="3.60.60.10">
    <property type="entry name" value="Penicillin V Acylase, Chain A"/>
    <property type="match status" value="1"/>
</dbReference>
<dbReference type="Pfam" id="PF03417">
    <property type="entry name" value="AAT"/>
    <property type="match status" value="1"/>
</dbReference>
<evidence type="ECO:0000313" key="3">
    <source>
        <dbReference type="Proteomes" id="UP000697710"/>
    </source>
</evidence>
<protein>
    <recommendedName>
        <fullName evidence="1">Peptidase C45 hydrolase domain-containing protein</fullName>
    </recommendedName>
</protein>
<dbReference type="EMBL" id="JAGQHR010000174">
    <property type="protein sequence ID" value="MCA9727481.1"/>
    <property type="molecule type" value="Genomic_DNA"/>
</dbReference>
<dbReference type="SUPFAM" id="SSF56235">
    <property type="entry name" value="N-terminal nucleophile aminohydrolases (Ntn hydrolases)"/>
    <property type="match status" value="1"/>
</dbReference>
<gene>
    <name evidence="2" type="ORF">KC729_07345</name>
</gene>
<feature type="domain" description="Peptidase C45 hydrolase" evidence="1">
    <location>
        <begin position="102"/>
        <end position="301"/>
    </location>
</feature>
<evidence type="ECO:0000259" key="1">
    <source>
        <dbReference type="Pfam" id="PF03417"/>
    </source>
</evidence>
<organism evidence="2 3">
    <name type="scientific">Eiseniibacteriota bacterium</name>
    <dbReference type="NCBI Taxonomy" id="2212470"/>
    <lineage>
        <taxon>Bacteria</taxon>
        <taxon>Candidatus Eiseniibacteriota</taxon>
    </lineage>
</organism>
<reference evidence="2" key="2">
    <citation type="journal article" date="2021" name="Microbiome">
        <title>Successional dynamics and alternative stable states in a saline activated sludge microbial community over 9 years.</title>
        <authorList>
            <person name="Wang Y."/>
            <person name="Ye J."/>
            <person name="Ju F."/>
            <person name="Liu L."/>
            <person name="Boyd J.A."/>
            <person name="Deng Y."/>
            <person name="Parks D.H."/>
            <person name="Jiang X."/>
            <person name="Yin X."/>
            <person name="Woodcroft B.J."/>
            <person name="Tyson G.W."/>
            <person name="Hugenholtz P."/>
            <person name="Polz M.F."/>
            <person name="Zhang T."/>
        </authorList>
    </citation>
    <scope>NUCLEOTIDE SEQUENCE</scope>
    <source>
        <strain evidence="2">HKST-UBA01</strain>
    </source>
</reference>
<dbReference type="NCBIfam" id="NF040521">
    <property type="entry name" value="C45_proenzyme"/>
    <property type="match status" value="1"/>
</dbReference>
<evidence type="ECO:0000313" key="2">
    <source>
        <dbReference type="EMBL" id="MCA9727481.1"/>
    </source>
</evidence>
<proteinExistence type="predicted"/>
<dbReference type="Proteomes" id="UP000697710">
    <property type="component" value="Unassembled WGS sequence"/>
</dbReference>
<comment type="caution">
    <text evidence="2">The sequence shown here is derived from an EMBL/GenBank/DDBJ whole genome shotgun (WGS) entry which is preliminary data.</text>
</comment>
<dbReference type="InterPro" id="IPR005079">
    <property type="entry name" value="Peptidase_C45_hydrolase"/>
</dbReference>
<name>A0A956RNF8_UNCEI</name>
<dbReference type="AlphaFoldDB" id="A0A956RNF8"/>
<dbReference type="InterPro" id="IPR029055">
    <property type="entry name" value="Ntn_hydrolases_N"/>
</dbReference>
<accession>A0A956RNF8</accession>
<dbReference type="InterPro" id="IPR047794">
    <property type="entry name" value="C45_proenzyme-like"/>
</dbReference>
<sequence>MKTVFLAIEEARPGPRWASLAASFWPGYRKWFLREGESARPSAEKGRQALEAHMPELVPTYHRLVELMPDDPLVPRALSLYCPTPYLTGCSQAVWGRPPARLIRNYDYSPVLWEGLLLHSSWTGSKVIAMSDCLWGALDGINEHGLAVSLTFGGSREIGPGFGIPLIVRYVLETCRTTQEAVRALTRIPCHMAYNVTALDRAGRYVTVHLAPRVAAVVTDEPVATNHQAVGGWLRYVEASGSIDRKRLLRERVEDGEETEARFLQRFFEPPLFSHRYEGGWGTLYTADYAVREGTARYFWPGQPELVEHVDSFREEERLLRYSDRKAAQERRTIS</sequence>
<reference evidence="2" key="1">
    <citation type="submission" date="2020-04" db="EMBL/GenBank/DDBJ databases">
        <authorList>
            <person name="Zhang T."/>
        </authorList>
    </citation>
    <scope>NUCLEOTIDE SEQUENCE</scope>
    <source>
        <strain evidence="2">HKST-UBA01</strain>
    </source>
</reference>